<evidence type="ECO:0000256" key="4">
    <source>
        <dbReference type="ARBA" id="ARBA00023244"/>
    </source>
</evidence>
<evidence type="ECO:0000313" key="6">
    <source>
        <dbReference type="EMBL" id="KAG8194735.1"/>
    </source>
</evidence>
<proteinExistence type="inferred from homology"/>
<dbReference type="GO" id="GO:0004325">
    <property type="term" value="F:ferrochelatase activity"/>
    <property type="evidence" value="ECO:0007669"/>
    <property type="project" value="InterPro"/>
</dbReference>
<dbReference type="GO" id="GO:0006783">
    <property type="term" value="P:heme biosynthetic process"/>
    <property type="evidence" value="ECO:0007669"/>
    <property type="project" value="UniProtKB-KW"/>
</dbReference>
<dbReference type="GO" id="GO:0005739">
    <property type="term" value="C:mitochondrion"/>
    <property type="evidence" value="ECO:0007669"/>
    <property type="project" value="TreeGrafter"/>
</dbReference>
<evidence type="ECO:0000256" key="1">
    <source>
        <dbReference type="ARBA" id="ARBA00023004"/>
    </source>
</evidence>
<keyword evidence="3" id="KW-0456">Lyase</keyword>
<keyword evidence="7" id="KW-1185">Reference proteome</keyword>
<keyword evidence="1" id="KW-0408">Iron</keyword>
<accession>A0AAV6VFK1</accession>
<sequence>MANILCFADLISKELELVPEEDRNDMILLFTAHALPMSAVNRGDPYAAEVAATVLGVMQKLNFSHSYRLVWQSKVGPVDWLSPQTDDAIKGYVSKGKKNLMLIPISFVNEHIETLHELDIEYGEELAHKIGVKNYRRVPAPNDHPSFIEGLADILKSHLKSEEVCNPQLLLRCPLCTKATCHHTKDWLSQLKQKGLK</sequence>
<evidence type="ECO:0000313" key="7">
    <source>
        <dbReference type="Proteomes" id="UP000827092"/>
    </source>
</evidence>
<evidence type="ECO:0000256" key="2">
    <source>
        <dbReference type="ARBA" id="ARBA00023133"/>
    </source>
</evidence>
<dbReference type="CDD" id="cd00419">
    <property type="entry name" value="Ferrochelatase_C"/>
    <property type="match status" value="1"/>
</dbReference>
<dbReference type="Pfam" id="PF00762">
    <property type="entry name" value="Ferrochelatase"/>
    <property type="match status" value="1"/>
</dbReference>
<dbReference type="NCBIfam" id="TIGR00109">
    <property type="entry name" value="hemH"/>
    <property type="match status" value="1"/>
</dbReference>
<evidence type="ECO:0000256" key="3">
    <source>
        <dbReference type="ARBA" id="ARBA00023239"/>
    </source>
</evidence>
<reference evidence="6 7" key="1">
    <citation type="journal article" date="2022" name="Nat. Ecol. Evol.">
        <title>A masculinizing supergene underlies an exaggerated male reproductive morph in a spider.</title>
        <authorList>
            <person name="Hendrickx F."/>
            <person name="De Corte Z."/>
            <person name="Sonet G."/>
            <person name="Van Belleghem S.M."/>
            <person name="Kostlbacher S."/>
            <person name="Vangestel C."/>
        </authorList>
    </citation>
    <scope>NUCLEOTIDE SEQUENCE [LARGE SCALE GENOMIC DNA]</scope>
    <source>
        <strain evidence="6">W744_W776</strain>
    </source>
</reference>
<dbReference type="AlphaFoldDB" id="A0AAV6VFK1"/>
<dbReference type="Gene3D" id="3.40.50.1400">
    <property type="match status" value="1"/>
</dbReference>
<dbReference type="FunFam" id="3.40.50.1400:FF:000001">
    <property type="entry name" value="Ferrochelatase"/>
    <property type="match status" value="1"/>
</dbReference>
<dbReference type="InterPro" id="IPR001015">
    <property type="entry name" value="Ferrochelatase"/>
</dbReference>
<comment type="similarity">
    <text evidence="5">Belongs to the ferrochelatase family.</text>
</comment>
<dbReference type="InterPro" id="IPR033644">
    <property type="entry name" value="Ferrochelatase_C"/>
</dbReference>
<dbReference type="PANTHER" id="PTHR11108">
    <property type="entry name" value="FERROCHELATASE"/>
    <property type="match status" value="1"/>
</dbReference>
<dbReference type="EMBL" id="JAFNEN010000099">
    <property type="protein sequence ID" value="KAG8194735.1"/>
    <property type="molecule type" value="Genomic_DNA"/>
</dbReference>
<keyword evidence="2" id="KW-0350">Heme biosynthesis</keyword>
<keyword evidence="4" id="KW-0627">Porphyrin biosynthesis</keyword>
<name>A0AAV6VFK1_9ARAC</name>
<comment type="caution">
    <text evidence="6">The sequence shown here is derived from an EMBL/GenBank/DDBJ whole genome shotgun (WGS) entry which is preliminary data.</text>
</comment>
<organism evidence="6 7">
    <name type="scientific">Oedothorax gibbosus</name>
    <dbReference type="NCBI Taxonomy" id="931172"/>
    <lineage>
        <taxon>Eukaryota</taxon>
        <taxon>Metazoa</taxon>
        <taxon>Ecdysozoa</taxon>
        <taxon>Arthropoda</taxon>
        <taxon>Chelicerata</taxon>
        <taxon>Arachnida</taxon>
        <taxon>Araneae</taxon>
        <taxon>Araneomorphae</taxon>
        <taxon>Entelegynae</taxon>
        <taxon>Araneoidea</taxon>
        <taxon>Linyphiidae</taxon>
        <taxon>Erigoninae</taxon>
        <taxon>Oedothorax</taxon>
    </lineage>
</organism>
<dbReference type="Proteomes" id="UP000827092">
    <property type="component" value="Unassembled WGS sequence"/>
</dbReference>
<evidence type="ECO:0000256" key="5">
    <source>
        <dbReference type="RuleBase" id="RU004185"/>
    </source>
</evidence>
<evidence type="ECO:0008006" key="8">
    <source>
        <dbReference type="Google" id="ProtNLM"/>
    </source>
</evidence>
<dbReference type="SUPFAM" id="SSF53800">
    <property type="entry name" value="Chelatase"/>
    <property type="match status" value="1"/>
</dbReference>
<gene>
    <name evidence="6" type="ORF">JTE90_026383</name>
</gene>
<protein>
    <recommendedName>
        <fullName evidence="8">Ferrochelatase</fullName>
    </recommendedName>
</protein>
<dbReference type="PANTHER" id="PTHR11108:SF1">
    <property type="entry name" value="FERROCHELATASE, MITOCHONDRIAL"/>
    <property type="match status" value="1"/>
</dbReference>